<dbReference type="InterPro" id="IPR003961">
    <property type="entry name" value="FN3_dom"/>
</dbReference>
<keyword evidence="2" id="KW-0378">Hydrolase</keyword>
<keyword evidence="3" id="KW-0119">Carbohydrate metabolism</keyword>
<evidence type="ECO:0000313" key="6">
    <source>
        <dbReference type="EMBL" id="MDH6180572.1"/>
    </source>
</evidence>
<evidence type="ECO:0000256" key="1">
    <source>
        <dbReference type="ARBA" id="ARBA00022737"/>
    </source>
</evidence>
<keyword evidence="4" id="KW-0812">Transmembrane</keyword>
<accession>A0ABT6KN81</accession>
<dbReference type="RefSeq" id="WP_322132919.1">
    <property type="nucleotide sequence ID" value="NZ_CP085036.1"/>
</dbReference>
<dbReference type="InterPro" id="IPR050964">
    <property type="entry name" value="Striated_Muscle_Regulatory"/>
</dbReference>
<dbReference type="NCBIfam" id="NF012211">
    <property type="entry name" value="tand_rpt_95"/>
    <property type="match status" value="1"/>
</dbReference>
<dbReference type="Gene3D" id="2.60.40.2810">
    <property type="match status" value="1"/>
</dbReference>
<dbReference type="Proteomes" id="UP001160142">
    <property type="component" value="Unassembled WGS sequence"/>
</dbReference>
<evidence type="ECO:0000259" key="5">
    <source>
        <dbReference type="PROSITE" id="PS50853"/>
    </source>
</evidence>
<keyword evidence="4" id="KW-0472">Membrane</keyword>
<dbReference type="PROSITE" id="PS50853">
    <property type="entry name" value="FN3"/>
    <property type="match status" value="2"/>
</dbReference>
<dbReference type="Pfam" id="PF17963">
    <property type="entry name" value="Big_9"/>
    <property type="match status" value="5"/>
</dbReference>
<dbReference type="CDD" id="cd00063">
    <property type="entry name" value="FN3"/>
    <property type="match status" value="2"/>
</dbReference>
<evidence type="ECO:0000256" key="4">
    <source>
        <dbReference type="SAM" id="Phobius"/>
    </source>
</evidence>
<feature type="domain" description="Fibronectin type-III" evidence="5">
    <location>
        <begin position="1469"/>
        <end position="1567"/>
    </location>
</feature>
<dbReference type="PANTHER" id="PTHR13817">
    <property type="entry name" value="TITIN"/>
    <property type="match status" value="1"/>
</dbReference>
<reference evidence="6 7" key="1">
    <citation type="submission" date="2023-04" db="EMBL/GenBank/DDBJ databases">
        <title>Genome Encyclopedia of Bacteria and Archaea VI: Functional Genomics of Type Strains.</title>
        <authorList>
            <person name="Whitman W."/>
        </authorList>
    </citation>
    <scope>NUCLEOTIDE SEQUENCE [LARGE SCALE GENOMIC DNA]</scope>
    <source>
        <strain evidence="6 7">SG_E_30_P1</strain>
    </source>
</reference>
<feature type="transmembrane region" description="Helical" evidence="4">
    <location>
        <begin position="12"/>
        <end position="32"/>
    </location>
</feature>
<dbReference type="PANTHER" id="PTHR13817:SF73">
    <property type="entry name" value="FIBRONECTIN TYPE-III DOMAIN-CONTAINING PROTEIN"/>
    <property type="match status" value="1"/>
</dbReference>
<keyword evidence="1" id="KW-0677">Repeat</keyword>
<dbReference type="SUPFAM" id="SSF49265">
    <property type="entry name" value="Fibronectin type III"/>
    <property type="match status" value="2"/>
</dbReference>
<evidence type="ECO:0000313" key="7">
    <source>
        <dbReference type="Proteomes" id="UP001160142"/>
    </source>
</evidence>
<organism evidence="6 7">
    <name type="scientific">Antiquaquibacter oligotrophicus</name>
    <dbReference type="NCBI Taxonomy" id="2880260"/>
    <lineage>
        <taxon>Bacteria</taxon>
        <taxon>Bacillati</taxon>
        <taxon>Actinomycetota</taxon>
        <taxon>Actinomycetes</taxon>
        <taxon>Micrococcales</taxon>
        <taxon>Microbacteriaceae</taxon>
        <taxon>Antiquaquibacter</taxon>
    </lineage>
</organism>
<sequence>MIRQWFSSHRSLTASVASGTVIAALIAGVAIVSTGYTAQRFDLGDGSVWVPNNAQQAIGRANTEILELNSVVPTTGSDLSVVQDGSSVLLVDRSEARLEVIDPATSESVDSVVLPPERPEVWTAGPNTVIFEAGSGRVWVVPVDDVAGFDSQAPAVLELGPDALVTVEPDGTLFGWAAATGALYRLEASSSEVAQTVGSVQVEAVPGSLTLTSVADRWALWNSASRTVTTEQGSIDLSEFVPSAAGARIQAPSSVGDRFLLAHSGGLVGVPFDGGAPVEITGDTSGVAAPPFAIGDCEYAAWTSGQSWRRCGTDAGATIELDSMPSTAALAFVANGSRAVLNDSRSGDSWAIQRDGQLIDNWDDLIVPDDEQPDEELTDENVPTEVEKVQQPPVAVDDEFGARPGRATVLPVLLNDYDANGDVLVIDEVTPIDESIGRADLITERQQIQLTLSPGASGTVTFGYSISDGRGGVASANVTVTVRSPEENSPPIQVRSTSATVEVGGRVATEVLGDWVDPDGDPFYLVDASIPAPDSVAYKPQGTVVFSDGGEASGAKTVALVVSDGLAQGTGALTVAVLPRGEVPLTARPFVVTAIAGEELTVAPLDHVTGGSGTIRLGSVPARSGFTVTPSYETGTFRFVSTEIRTHYVDFVVTDGTQTANGVVRVDVVSPTTSTRPITIPKTVFVQTLRNERIDVAGTDVDPAGGVLLVTGIMNLPEGSGVRAEILEQRLVRVSLESPLDSGPVAFNYRISNGLAEAEGVITVVEIPAPARIQPPIAEEDSATVRVGDAIDIPVLSNDEHPDGLALTLEPELAQDVPEDGGLLFASGNVLRYLAPETPGNFTAAYSVSGPDGQLATATVRIAVREEDAATNNPPVPPTVTARVLAGESVSIRIPLTGTDPDGDSVQLLGQSSNPDKGTVVSADAESLVYEAGEYSAGTDVFTYAVIDALGARATGTIRVGISPRLDGARNPVAIVDEVTVRPGFTVSVQVLANDSDPDGSPLRVVSAEPNDPETIAQVVGDVVRVTPPRQEGTYGVIYSIENELGGTSQNFIRVRVAEDAPLAYPVASDTVLTLSDVLDRDTVMVDVLSQVFFADGDPRSLGLSIYPGFEGSARVLDTKLVEVTIDERRQIIPFRVTHPEDPEVFSYAFIRVPGFEDALPQLDTRAPALRVNSESTLRIDINDYVIAVGGKQVRLTDSSSVQATHANGDDLVVDSDTLEFTSAEKYFGPASISFEVTDGTSATDPDGRTATLVLPITVLPRDNQPPVFTGASLEFEPGQEKVIDLLRLTNYPYPDDLTELAYSIVGTQPTGFTASLSGTQLTIIAGANAVKGSTGSFGIGVRDDLSEGKSGRVDVRVVASTRPLVRPAPDSAVVRRGETTTIDVLANDRATNPFPSVPLRVVQIRGLDGSTLPAGLSVRPSSDNSTLVVSVAPSAAPADVSFQYQVADATNDPTRFAWGTITASVQDRPDPVTNVAPTSFGDRSITLRWNAGQFNNSPITEYRVTIQSAGGAPLGVTTCPTTTCTISTPGNGPGNAVRVSVSAVNAIGASDPVSLLENIWSDVIPAAPTSLSAEPLNRGLRVSWDRVAMPAGASPVSGYLVTVGGVSTTAGCSTARCSADIYDASLTNGSAVTATVSARNDAYSPLAAWNSSSVTGTPAGPPVAGGSPLASVTSDTEIALTWAGVFSDNGRPITAYHAAAYTDSAPTCAPDGTINAGGATVNSVGTGTSTSFGGLNANAEYSFIVFAVNSQGCTASPAVRAQTKPGVITNLTWSGPTARTGTLFDFVLTGGQMGSTALTSDFRVYYRLNGGTLKGPITIGSFIEADPLQYGTSVAITAVACRVYSGQELCQDVPSASQTMGVPVNAGASGITYTWDDPSSEAPTGNFAFTGWPTGSYDDVQVACGSSPGAGSFTSISIAGASCRFEAAAGETPYLTIRVLVAGGTYDASYNGFDYD</sequence>
<dbReference type="Gene3D" id="2.60.40.10">
    <property type="entry name" value="Immunoglobulins"/>
    <property type="match status" value="2"/>
</dbReference>
<feature type="domain" description="Fibronectin type-III" evidence="5">
    <location>
        <begin position="1665"/>
        <end position="1767"/>
    </location>
</feature>
<protein>
    <recommendedName>
        <fullName evidence="5">Fibronectin type-III domain-containing protein</fullName>
    </recommendedName>
</protein>
<dbReference type="EMBL" id="JARXVQ010000001">
    <property type="protein sequence ID" value="MDH6180572.1"/>
    <property type="molecule type" value="Genomic_DNA"/>
</dbReference>
<dbReference type="InterPro" id="IPR036116">
    <property type="entry name" value="FN3_sf"/>
</dbReference>
<proteinExistence type="predicted"/>
<keyword evidence="4" id="KW-1133">Transmembrane helix</keyword>
<gene>
    <name evidence="6" type="ORF">M2152_000754</name>
</gene>
<comment type="caution">
    <text evidence="6">The sequence shown here is derived from an EMBL/GenBank/DDBJ whole genome shotgun (WGS) entry which is preliminary data.</text>
</comment>
<dbReference type="Pfam" id="PF00041">
    <property type="entry name" value="fn3"/>
    <property type="match status" value="1"/>
</dbReference>
<dbReference type="InterPro" id="IPR013783">
    <property type="entry name" value="Ig-like_fold"/>
</dbReference>
<keyword evidence="3" id="KW-0624">Polysaccharide degradation</keyword>
<name>A0ABT6KN81_9MICO</name>
<evidence type="ECO:0000256" key="2">
    <source>
        <dbReference type="ARBA" id="ARBA00023295"/>
    </source>
</evidence>
<keyword evidence="2" id="KW-0326">Glycosidase</keyword>
<dbReference type="SMART" id="SM00060">
    <property type="entry name" value="FN3"/>
    <property type="match status" value="3"/>
</dbReference>
<evidence type="ECO:0000256" key="3">
    <source>
        <dbReference type="ARBA" id="ARBA00023326"/>
    </source>
</evidence>
<keyword evidence="7" id="KW-1185">Reference proteome</keyword>